<organism evidence="2 3">
    <name type="scientific">Paenibacillus rhizophilus</name>
    <dbReference type="NCBI Taxonomy" id="1850366"/>
    <lineage>
        <taxon>Bacteria</taxon>
        <taxon>Bacillati</taxon>
        <taxon>Bacillota</taxon>
        <taxon>Bacilli</taxon>
        <taxon>Bacillales</taxon>
        <taxon>Paenibacillaceae</taxon>
        <taxon>Paenibacillus</taxon>
    </lineage>
</organism>
<dbReference type="AlphaFoldDB" id="A0A3N9P160"/>
<dbReference type="Proteomes" id="UP000282529">
    <property type="component" value="Unassembled WGS sequence"/>
</dbReference>
<accession>A0A3N9P160</accession>
<reference evidence="2 3" key="1">
    <citation type="submission" date="2018-11" db="EMBL/GenBank/DDBJ databases">
        <title>Genome sequence of strain 7197.</title>
        <authorList>
            <person name="Gao J."/>
            <person name="Sun J."/>
        </authorList>
    </citation>
    <scope>NUCLEOTIDE SEQUENCE [LARGE SCALE GENOMIC DNA]</scope>
    <source>
        <strain evidence="2 3">7197</strain>
    </source>
</reference>
<name>A0A3N9P160_9BACL</name>
<gene>
    <name evidence="2" type="ORF">EH198_17710</name>
</gene>
<feature type="region of interest" description="Disordered" evidence="1">
    <location>
        <begin position="1"/>
        <end position="25"/>
    </location>
</feature>
<evidence type="ECO:0000313" key="2">
    <source>
        <dbReference type="EMBL" id="RQW09918.1"/>
    </source>
</evidence>
<dbReference type="EMBL" id="RQPI01000011">
    <property type="protein sequence ID" value="RQW09918.1"/>
    <property type="molecule type" value="Genomic_DNA"/>
</dbReference>
<comment type="caution">
    <text evidence="2">The sequence shown here is derived from an EMBL/GenBank/DDBJ whole genome shotgun (WGS) entry which is preliminary data.</text>
</comment>
<dbReference type="OrthoDB" id="9990778at2"/>
<evidence type="ECO:0000256" key="1">
    <source>
        <dbReference type="SAM" id="MobiDB-lite"/>
    </source>
</evidence>
<sequence length="71" mass="8280">MARRELRFGAKQRPSPLNLARERKRRKPQLAALPIWNPGMAIRVFWQQVKQRRVRGLRIVPVTGHSLQDAA</sequence>
<evidence type="ECO:0000313" key="3">
    <source>
        <dbReference type="Proteomes" id="UP000282529"/>
    </source>
</evidence>
<proteinExistence type="predicted"/>
<dbReference type="RefSeq" id="WP_124696839.1">
    <property type="nucleotide sequence ID" value="NZ_JBHUFE010000005.1"/>
</dbReference>
<keyword evidence="3" id="KW-1185">Reference proteome</keyword>
<protein>
    <submittedName>
        <fullName evidence="2">Uncharacterized protein</fullName>
    </submittedName>
</protein>